<dbReference type="Proteomes" id="UP000712600">
    <property type="component" value="Unassembled WGS sequence"/>
</dbReference>
<evidence type="ECO:0000313" key="3">
    <source>
        <dbReference type="Proteomes" id="UP000712600"/>
    </source>
</evidence>
<proteinExistence type="predicted"/>
<feature type="compositionally biased region" description="Basic and acidic residues" evidence="1">
    <location>
        <begin position="15"/>
        <end position="31"/>
    </location>
</feature>
<comment type="caution">
    <text evidence="2">The sequence shown here is derived from an EMBL/GenBank/DDBJ whole genome shotgun (WGS) entry which is preliminary data.</text>
</comment>
<reference evidence="2" key="1">
    <citation type="submission" date="2019-12" db="EMBL/GenBank/DDBJ databases">
        <title>Genome sequencing and annotation of Brassica cretica.</title>
        <authorList>
            <person name="Studholme D.J."/>
            <person name="Sarris P."/>
        </authorList>
    </citation>
    <scope>NUCLEOTIDE SEQUENCE</scope>
    <source>
        <strain evidence="2">PFS-109/04</strain>
        <tissue evidence="2">Leaf</tissue>
    </source>
</reference>
<evidence type="ECO:0000313" key="2">
    <source>
        <dbReference type="EMBL" id="KAF3599407.1"/>
    </source>
</evidence>
<dbReference type="EMBL" id="QGKX02000004">
    <property type="protein sequence ID" value="KAF3599407.1"/>
    <property type="molecule type" value="Genomic_DNA"/>
</dbReference>
<sequence length="255" mass="29487">MQKGYDTDQIQAEAAWERTRSIDTRHQKSIDKLPQQSIDTNNTTSIDNHPIPKITVNEKDKLDNQYLTPDEFGIFSDPNGYAKAIDGRTLHVSREDIAYILQTVNGADNLFMHQRNNQEPKTTKEFNDTVGGIENSFKQRSLHTTHPSINIDVPTVARQSEFGKELMTFMLIHTDEVGTRDLHTKDEINEMFYEVYGEHEKNKEAFQMKFNGVYYPLNDSISWLTTFMEEMKQDITKIQNATDVARPPSIDRRQP</sequence>
<gene>
    <name evidence="2" type="ORF">F2Q69_00038374</name>
</gene>
<name>A0A8S9SFI1_BRACR</name>
<dbReference type="AlphaFoldDB" id="A0A8S9SFI1"/>
<protein>
    <submittedName>
        <fullName evidence="2">Uncharacterized protein</fullName>
    </submittedName>
</protein>
<organism evidence="2 3">
    <name type="scientific">Brassica cretica</name>
    <name type="common">Mustard</name>
    <dbReference type="NCBI Taxonomy" id="69181"/>
    <lineage>
        <taxon>Eukaryota</taxon>
        <taxon>Viridiplantae</taxon>
        <taxon>Streptophyta</taxon>
        <taxon>Embryophyta</taxon>
        <taxon>Tracheophyta</taxon>
        <taxon>Spermatophyta</taxon>
        <taxon>Magnoliopsida</taxon>
        <taxon>eudicotyledons</taxon>
        <taxon>Gunneridae</taxon>
        <taxon>Pentapetalae</taxon>
        <taxon>rosids</taxon>
        <taxon>malvids</taxon>
        <taxon>Brassicales</taxon>
        <taxon>Brassicaceae</taxon>
        <taxon>Brassiceae</taxon>
        <taxon>Brassica</taxon>
    </lineage>
</organism>
<feature type="compositionally biased region" description="Polar residues" evidence="1">
    <location>
        <begin position="34"/>
        <end position="47"/>
    </location>
</feature>
<evidence type="ECO:0000256" key="1">
    <source>
        <dbReference type="SAM" id="MobiDB-lite"/>
    </source>
</evidence>
<accession>A0A8S9SFI1</accession>
<feature type="region of interest" description="Disordered" evidence="1">
    <location>
        <begin position="1"/>
        <end position="50"/>
    </location>
</feature>